<dbReference type="SUPFAM" id="SSF50952">
    <property type="entry name" value="Soluble quinoprotein glucose dehydrogenase"/>
    <property type="match status" value="1"/>
</dbReference>
<keyword evidence="1" id="KW-0732">Signal</keyword>
<dbReference type="InterPro" id="IPR011041">
    <property type="entry name" value="Quinoprot_gluc/sorb_DH_b-prop"/>
</dbReference>
<accession>A0AA49JKA7</accession>
<dbReference type="EMBL" id="CP120682">
    <property type="protein sequence ID" value="WKN40217.1"/>
    <property type="molecule type" value="Genomic_DNA"/>
</dbReference>
<evidence type="ECO:0000256" key="1">
    <source>
        <dbReference type="SAM" id="SignalP"/>
    </source>
</evidence>
<gene>
    <name evidence="2" type="ORF">K4G66_16105</name>
</gene>
<name>A0AA49JKA7_9BACT</name>
<proteinExistence type="predicted"/>
<organism evidence="2">
    <name type="scientific">Roseihalotalea indica</name>
    <dbReference type="NCBI Taxonomy" id="2867963"/>
    <lineage>
        <taxon>Bacteria</taxon>
        <taxon>Pseudomonadati</taxon>
        <taxon>Bacteroidota</taxon>
        <taxon>Cytophagia</taxon>
        <taxon>Cytophagales</taxon>
        <taxon>Catalimonadaceae</taxon>
        <taxon>Roseihalotalea</taxon>
    </lineage>
</organism>
<dbReference type="InterPro" id="IPR011042">
    <property type="entry name" value="6-blade_b-propeller_TolB-like"/>
</dbReference>
<reference evidence="2" key="1">
    <citation type="journal article" date="2023" name="Comput. Struct. Biotechnol. J.">
        <title>Discovery of a novel marine Bacteroidetes with a rich repertoire of carbohydrate-active enzymes.</title>
        <authorList>
            <person name="Chen B."/>
            <person name="Liu G."/>
            <person name="Chen Q."/>
            <person name="Wang H."/>
            <person name="Liu L."/>
            <person name="Tang K."/>
        </authorList>
    </citation>
    <scope>NUCLEOTIDE SEQUENCE</scope>
    <source>
        <strain evidence="2">TK19036</strain>
    </source>
</reference>
<feature type="signal peptide" evidence="1">
    <location>
        <begin position="1"/>
        <end position="22"/>
    </location>
</feature>
<dbReference type="Gene3D" id="2.120.10.30">
    <property type="entry name" value="TolB, C-terminal domain"/>
    <property type="match status" value="1"/>
</dbReference>
<evidence type="ECO:0000313" key="2">
    <source>
        <dbReference type="EMBL" id="WKN40217.1"/>
    </source>
</evidence>
<protein>
    <submittedName>
        <fullName evidence="2">Cytochrome c class I</fullName>
    </submittedName>
</protein>
<dbReference type="AlphaFoldDB" id="A0AA49JKA7"/>
<reference evidence="2" key="2">
    <citation type="journal article" date="2024" name="Antonie Van Leeuwenhoek">
        <title>Roseihalotalea indica gen. nov., sp. nov., a halophilic Bacteroidetes from mesopelagic Southwest Indian Ocean with higher carbohydrate metabolic potential.</title>
        <authorList>
            <person name="Chen B."/>
            <person name="Zhang M."/>
            <person name="Lin D."/>
            <person name="Ye J."/>
            <person name="Tang K."/>
        </authorList>
    </citation>
    <scope>NUCLEOTIDE SEQUENCE</scope>
    <source>
        <strain evidence="2">TK19036</strain>
    </source>
</reference>
<sequence>MHNSTTLITLLLFALISACTHPDPNTQAQAGTSDDRSPRALADDITIEPFMEIERGAIRLRLDPVSGDFFYNNMKGDIHRIYRSEETPRDEKIYTVEDHGVESLQGMYFSDSSIFLVGNKFYNDNRSTKGIVMRGDLTSEGTYAWDTLAITELYGKPRTVYSHEFNGIAVSPDKQYIYVNSGARTDHGEVQDNDGLYPGLRESFLTACIFRLPINGKDIVLKDDSTFLAQNGYLFADGVRNAYDLEFSPKGDLFAVSNSSDYDHPEDMFWLREGHHYGYPWVMGDIDNPQQYPDWEPDPEKDPFVNTAAYAYTQKHFANDPNYPARPKNVTFTKPVMNYGPDANFYRDVETGEVVDGDDTGKLVGTFTGHRSPLGLFFDQDSVLAAPYKGDGFVLSYSNGENSSLMRRLSMLGADLLHMKLEYKPDIDNYIVHCYRVVDNFLGPTDALMLGNEVYVIENSGMIWKLTLPTDINV</sequence>
<feature type="chain" id="PRO_5041440870" evidence="1">
    <location>
        <begin position="23"/>
        <end position="474"/>
    </location>
</feature>